<reference evidence="17" key="1">
    <citation type="journal article" date="2014" name="Int. J. Syst. Evol. Microbiol.">
        <title>Complete genome sequence of Corynebacterium casei LMG S-19264T (=DSM 44701T), isolated from a smear-ripened cheese.</title>
        <authorList>
            <consortium name="US DOE Joint Genome Institute (JGI-PGF)"/>
            <person name="Walter F."/>
            <person name="Albersmeier A."/>
            <person name="Kalinowski J."/>
            <person name="Ruckert C."/>
        </authorList>
    </citation>
    <scope>NUCLEOTIDE SEQUENCE</scope>
    <source>
        <strain evidence="17">KCTC 42651</strain>
    </source>
</reference>
<comment type="caution">
    <text evidence="17">The sequence shown here is derived from an EMBL/GenBank/DDBJ whole genome shotgun (WGS) entry which is preliminary data.</text>
</comment>
<dbReference type="CDD" id="cd12913">
    <property type="entry name" value="PDC1_MCP_like"/>
    <property type="match status" value="1"/>
</dbReference>
<dbReference type="Proteomes" id="UP000630353">
    <property type="component" value="Unassembled WGS sequence"/>
</dbReference>
<keyword evidence="18" id="KW-1185">Reference proteome</keyword>
<dbReference type="AlphaFoldDB" id="A0A918XRG7"/>
<keyword evidence="5" id="KW-0597">Phosphoprotein</keyword>
<evidence type="ECO:0000256" key="13">
    <source>
        <dbReference type="ARBA" id="ARBA00023136"/>
    </source>
</evidence>
<dbReference type="Gene3D" id="3.30.450.20">
    <property type="entry name" value="PAS domain"/>
    <property type="match status" value="2"/>
</dbReference>
<evidence type="ECO:0000259" key="15">
    <source>
        <dbReference type="PROSITE" id="PS50109"/>
    </source>
</evidence>
<protein>
    <recommendedName>
        <fullName evidence="3">histidine kinase</fullName>
        <ecNumber evidence="3">2.7.13.3</ecNumber>
    </recommendedName>
</protein>
<dbReference type="EC" id="2.7.13.3" evidence="3"/>
<dbReference type="SMART" id="SM00091">
    <property type="entry name" value="PAS"/>
    <property type="match status" value="1"/>
</dbReference>
<evidence type="ECO:0000256" key="12">
    <source>
        <dbReference type="ARBA" id="ARBA00023012"/>
    </source>
</evidence>
<evidence type="ECO:0000256" key="1">
    <source>
        <dbReference type="ARBA" id="ARBA00000085"/>
    </source>
</evidence>
<evidence type="ECO:0000313" key="17">
    <source>
        <dbReference type="EMBL" id="GHD49766.1"/>
    </source>
</evidence>
<keyword evidence="12" id="KW-0902">Two-component regulatory system</keyword>
<dbReference type="NCBIfam" id="TIGR00229">
    <property type="entry name" value="sensory_box"/>
    <property type="match status" value="1"/>
</dbReference>
<comment type="catalytic activity">
    <reaction evidence="1">
        <text>ATP + protein L-histidine = ADP + protein N-phospho-L-histidine.</text>
        <dbReference type="EC" id="2.7.13.3"/>
    </reaction>
</comment>
<keyword evidence="11 14" id="KW-1133">Transmembrane helix</keyword>
<dbReference type="RefSeq" id="WP_189989392.1">
    <property type="nucleotide sequence ID" value="NZ_BMZS01000004.1"/>
</dbReference>
<gene>
    <name evidence="17" type="ORF">GCM10017083_22450</name>
</gene>
<evidence type="ECO:0000256" key="2">
    <source>
        <dbReference type="ARBA" id="ARBA00004651"/>
    </source>
</evidence>
<evidence type="ECO:0000256" key="5">
    <source>
        <dbReference type="ARBA" id="ARBA00022553"/>
    </source>
</evidence>
<dbReference type="SUPFAM" id="SSF55785">
    <property type="entry name" value="PYP-like sensor domain (PAS domain)"/>
    <property type="match status" value="1"/>
</dbReference>
<dbReference type="InterPro" id="IPR003594">
    <property type="entry name" value="HATPase_dom"/>
</dbReference>
<keyword evidence="13 14" id="KW-0472">Membrane</keyword>
<evidence type="ECO:0000256" key="3">
    <source>
        <dbReference type="ARBA" id="ARBA00012438"/>
    </source>
</evidence>
<feature type="transmembrane region" description="Helical" evidence="14">
    <location>
        <begin position="330"/>
        <end position="353"/>
    </location>
</feature>
<evidence type="ECO:0000259" key="16">
    <source>
        <dbReference type="PROSITE" id="PS50885"/>
    </source>
</evidence>
<evidence type="ECO:0000313" key="18">
    <source>
        <dbReference type="Proteomes" id="UP000630353"/>
    </source>
</evidence>
<dbReference type="InterPro" id="IPR013656">
    <property type="entry name" value="PAS_4"/>
</dbReference>
<dbReference type="InterPro" id="IPR003660">
    <property type="entry name" value="HAMP_dom"/>
</dbReference>
<reference evidence="17" key="2">
    <citation type="submission" date="2020-09" db="EMBL/GenBank/DDBJ databases">
        <authorList>
            <person name="Sun Q."/>
            <person name="Kim S."/>
        </authorList>
    </citation>
    <scope>NUCLEOTIDE SEQUENCE</scope>
    <source>
        <strain evidence="17">KCTC 42651</strain>
    </source>
</reference>
<dbReference type="InterPro" id="IPR004358">
    <property type="entry name" value="Sig_transdc_His_kin-like_C"/>
</dbReference>
<dbReference type="InterPro" id="IPR035965">
    <property type="entry name" value="PAS-like_dom_sf"/>
</dbReference>
<dbReference type="PANTHER" id="PTHR43711:SF31">
    <property type="entry name" value="HISTIDINE KINASE"/>
    <property type="match status" value="1"/>
</dbReference>
<dbReference type="InterPro" id="IPR036890">
    <property type="entry name" value="HATPase_C_sf"/>
</dbReference>
<evidence type="ECO:0000256" key="11">
    <source>
        <dbReference type="ARBA" id="ARBA00022989"/>
    </source>
</evidence>
<feature type="domain" description="Histidine kinase" evidence="15">
    <location>
        <begin position="553"/>
        <end position="776"/>
    </location>
</feature>
<dbReference type="InterPro" id="IPR036097">
    <property type="entry name" value="HisK_dim/P_sf"/>
</dbReference>
<dbReference type="InterPro" id="IPR033479">
    <property type="entry name" value="dCache_1"/>
</dbReference>
<evidence type="ECO:0000256" key="7">
    <source>
        <dbReference type="ARBA" id="ARBA00022692"/>
    </source>
</evidence>
<name>A0A918XRG7_9PROT</name>
<dbReference type="GO" id="GO:0005886">
    <property type="term" value="C:plasma membrane"/>
    <property type="evidence" value="ECO:0007669"/>
    <property type="project" value="UniProtKB-SubCell"/>
</dbReference>
<dbReference type="SUPFAM" id="SSF47384">
    <property type="entry name" value="Homodimeric domain of signal transducing histidine kinase"/>
    <property type="match status" value="1"/>
</dbReference>
<dbReference type="SMART" id="SM00387">
    <property type="entry name" value="HATPase_c"/>
    <property type="match status" value="1"/>
</dbReference>
<feature type="domain" description="HAMP" evidence="16">
    <location>
        <begin position="351"/>
        <end position="403"/>
    </location>
</feature>
<dbReference type="GO" id="GO:0000155">
    <property type="term" value="F:phosphorelay sensor kinase activity"/>
    <property type="evidence" value="ECO:0007669"/>
    <property type="project" value="InterPro"/>
</dbReference>
<dbReference type="CDD" id="cd00082">
    <property type="entry name" value="HisKA"/>
    <property type="match status" value="1"/>
</dbReference>
<dbReference type="SMART" id="SM00388">
    <property type="entry name" value="HisKA"/>
    <property type="match status" value="1"/>
</dbReference>
<dbReference type="PROSITE" id="PS50109">
    <property type="entry name" value="HIS_KIN"/>
    <property type="match status" value="1"/>
</dbReference>
<dbReference type="Gene3D" id="1.10.287.130">
    <property type="match status" value="1"/>
</dbReference>
<dbReference type="InterPro" id="IPR003661">
    <property type="entry name" value="HisK_dim/P_dom"/>
</dbReference>
<proteinExistence type="predicted"/>
<dbReference type="PROSITE" id="PS50885">
    <property type="entry name" value="HAMP"/>
    <property type="match status" value="1"/>
</dbReference>
<dbReference type="InterPro" id="IPR000014">
    <property type="entry name" value="PAS"/>
</dbReference>
<evidence type="ECO:0000256" key="4">
    <source>
        <dbReference type="ARBA" id="ARBA00022475"/>
    </source>
</evidence>
<keyword evidence="8" id="KW-0547">Nucleotide-binding</keyword>
<dbReference type="Pfam" id="PF00512">
    <property type="entry name" value="HisKA"/>
    <property type="match status" value="1"/>
</dbReference>
<dbReference type="EMBL" id="BMZS01000004">
    <property type="protein sequence ID" value="GHD49766.1"/>
    <property type="molecule type" value="Genomic_DNA"/>
</dbReference>
<dbReference type="GO" id="GO:0005524">
    <property type="term" value="F:ATP binding"/>
    <property type="evidence" value="ECO:0007669"/>
    <property type="project" value="UniProtKB-KW"/>
</dbReference>
<dbReference type="PRINTS" id="PR00344">
    <property type="entry name" value="BCTRLSENSOR"/>
</dbReference>
<keyword evidence="7 14" id="KW-0812">Transmembrane</keyword>
<sequence>MRLKWLVVLTVVGVQLAAAALVVGATWQSVSDGVSANARESMHRLGRAARDRFQRFISPAEAASGLLRRLISDGVLGLSDVERLERFMIEPLRLNPSFDSIYYGLSDGDFLYVARDRDGGGFLVKEIRHVDGERRVTFRRRDDDKRIVETWLDPEDRYDPRLRPWFSAATETDAPAWTTPYVFFTSRRPGVSTATAVVDAEGDRWGAVAVDIELSAFEGLLSELSTSSEVAFVVDRFGAIVAAPDRPERWPGVFGADPLTGRTVVSGQRFRDLVEEAGRLGRRFGEIDGGGGDYWVDLQRFETVSPPWLMVVAVRPDSLFGWVNALRDRIVVAVLAIAVAAVMLTLIAWRYGVERPVDHVTMRLRRIADGGLDPRPKLRGPSEFRELDAAALEAGSRIQERERSNRTLVDTLREYEQAVQQAPVGIAILEPDGRVAFANTTYRRVVGPEDPLGKPPCVFAPAGDGGEGMAGRLEALHAGRTVREDITVPRADDGTGAVLQCMLSPLSAEQGRDGRAVLVVEDVSGRKRVESHLIDARNAAERSDRAKTAFLAQMSHELRTPLNAIIGFSDVMRSEIFGPIGSRRYAEYVGHIETSARHLKDLIDRVLDVSRIEQGALQVSMQDTDPVAPIREAVEMVRPSADEAGVALELGVDRERLPERIFADPSAIRQIVVNLTSNSVKFSRRGSPVATTVAGGPDGGIEIVVADSGAGIAAEDLPHVFEPFWQGGSAWNAGRAGVGLGLSIVRMLVDLHGGSVEIDSAPGSGTRVRVRLPAGQPSAGA</sequence>
<evidence type="ECO:0000256" key="6">
    <source>
        <dbReference type="ARBA" id="ARBA00022679"/>
    </source>
</evidence>
<keyword evidence="6" id="KW-0808">Transferase</keyword>
<dbReference type="PANTHER" id="PTHR43711">
    <property type="entry name" value="TWO-COMPONENT HISTIDINE KINASE"/>
    <property type="match status" value="1"/>
</dbReference>
<evidence type="ECO:0000256" key="8">
    <source>
        <dbReference type="ARBA" id="ARBA00022741"/>
    </source>
</evidence>
<evidence type="ECO:0000256" key="9">
    <source>
        <dbReference type="ARBA" id="ARBA00022777"/>
    </source>
</evidence>
<comment type="subcellular location">
    <subcellularLocation>
        <location evidence="2">Cell membrane</location>
        <topology evidence="2">Multi-pass membrane protein</topology>
    </subcellularLocation>
</comment>
<keyword evidence="10" id="KW-0067">ATP-binding</keyword>
<evidence type="ECO:0000256" key="14">
    <source>
        <dbReference type="SAM" id="Phobius"/>
    </source>
</evidence>
<dbReference type="InterPro" id="IPR029151">
    <property type="entry name" value="Sensor-like_sf"/>
</dbReference>
<dbReference type="Pfam" id="PF02518">
    <property type="entry name" value="HATPase_c"/>
    <property type="match status" value="1"/>
</dbReference>
<dbReference type="Pfam" id="PF02743">
    <property type="entry name" value="dCache_1"/>
    <property type="match status" value="1"/>
</dbReference>
<accession>A0A918XRG7</accession>
<dbReference type="SUPFAM" id="SSF55874">
    <property type="entry name" value="ATPase domain of HSP90 chaperone/DNA topoisomerase II/histidine kinase"/>
    <property type="match status" value="1"/>
</dbReference>
<dbReference type="InterPro" id="IPR005467">
    <property type="entry name" value="His_kinase_dom"/>
</dbReference>
<dbReference type="SUPFAM" id="SSF103190">
    <property type="entry name" value="Sensory domain-like"/>
    <property type="match status" value="1"/>
</dbReference>
<evidence type="ECO:0000256" key="10">
    <source>
        <dbReference type="ARBA" id="ARBA00022840"/>
    </source>
</evidence>
<dbReference type="Gene3D" id="3.30.565.10">
    <property type="entry name" value="Histidine kinase-like ATPase, C-terminal domain"/>
    <property type="match status" value="1"/>
</dbReference>
<dbReference type="Pfam" id="PF08448">
    <property type="entry name" value="PAS_4"/>
    <property type="match status" value="1"/>
</dbReference>
<dbReference type="InterPro" id="IPR050736">
    <property type="entry name" value="Sensor_HK_Regulatory"/>
</dbReference>
<organism evidence="17 18">
    <name type="scientific">Thalassobaculum fulvum</name>
    <dbReference type="NCBI Taxonomy" id="1633335"/>
    <lineage>
        <taxon>Bacteria</taxon>
        <taxon>Pseudomonadati</taxon>
        <taxon>Pseudomonadota</taxon>
        <taxon>Alphaproteobacteria</taxon>
        <taxon>Rhodospirillales</taxon>
        <taxon>Thalassobaculaceae</taxon>
        <taxon>Thalassobaculum</taxon>
    </lineage>
</organism>
<keyword evidence="4" id="KW-1003">Cell membrane</keyword>
<keyword evidence="9" id="KW-0418">Kinase</keyword>